<dbReference type="SMART" id="SM00225">
    <property type="entry name" value="BTB"/>
    <property type="match status" value="1"/>
</dbReference>
<proteinExistence type="predicted"/>
<dbReference type="PANTHER" id="PTHR22744:SF14">
    <property type="entry name" value="BTB DOMAIN-CONTAINING PROTEIN-RELATED"/>
    <property type="match status" value="1"/>
</dbReference>
<dbReference type="Gene3D" id="3.30.710.10">
    <property type="entry name" value="Potassium Channel Kv1.1, Chain A"/>
    <property type="match status" value="1"/>
</dbReference>
<dbReference type="InterPro" id="IPR011333">
    <property type="entry name" value="SKP1/BTB/POZ_sf"/>
</dbReference>
<reference evidence="2 3" key="2">
    <citation type="journal article" date="2019" name="G3 (Bethesda)">
        <title>Hybrid Assembly of the Genome of the Entomopathogenic Nematode Steinernema carpocapsae Identifies the X-Chromosome.</title>
        <authorList>
            <person name="Serra L."/>
            <person name="Macchietto M."/>
            <person name="Macias-Munoz A."/>
            <person name="McGill C.J."/>
            <person name="Rodriguez I.M."/>
            <person name="Rodriguez B."/>
            <person name="Murad R."/>
            <person name="Mortazavi A."/>
        </authorList>
    </citation>
    <scope>NUCLEOTIDE SEQUENCE [LARGE SCALE GENOMIC DNA]</scope>
    <source>
        <strain evidence="2 3">ALL</strain>
    </source>
</reference>
<sequence length="290" mass="33585">MDSNVLSVNLKQAKWSESTEIGGFRWTAISNNSCRSHQKKRRCILVSCRPTSESHTQLWNCLIQGLLAVEVGSEGERITLCVWNGAFSSLRTTAHVHYFDFRGQNSEEEGCLKIDIIRSKIADLSSPRNKLLRGINDGFKVIVEGQAMWLSKQVLGCHSDYFHSLFKAENAKIPRLEVNIDELLHFLTLVYQLDTRTDKTTIIYLLKLADEYQCEYVLQRCAEYLENPEAELTRIEKICFADRYKLHRTVMEIVKKATYSQRRQLVEAHRTELSNFTLDFLFEVMSFKLT</sequence>
<evidence type="ECO:0000259" key="1">
    <source>
        <dbReference type="PROSITE" id="PS50097"/>
    </source>
</evidence>
<dbReference type="PANTHER" id="PTHR22744">
    <property type="entry name" value="HELIX LOOP HELIX PROTEIN 21-RELATED"/>
    <property type="match status" value="1"/>
</dbReference>
<name>A0A4U5LZM5_STECR</name>
<organism evidence="2 3">
    <name type="scientific">Steinernema carpocapsae</name>
    <name type="common">Entomopathogenic nematode</name>
    <dbReference type="NCBI Taxonomy" id="34508"/>
    <lineage>
        <taxon>Eukaryota</taxon>
        <taxon>Metazoa</taxon>
        <taxon>Ecdysozoa</taxon>
        <taxon>Nematoda</taxon>
        <taxon>Chromadorea</taxon>
        <taxon>Rhabditida</taxon>
        <taxon>Tylenchina</taxon>
        <taxon>Panagrolaimomorpha</taxon>
        <taxon>Strongyloidoidea</taxon>
        <taxon>Steinernematidae</taxon>
        <taxon>Steinernema</taxon>
    </lineage>
</organism>
<dbReference type="AlphaFoldDB" id="A0A4U5LZM5"/>
<dbReference type="SUPFAM" id="SSF54695">
    <property type="entry name" value="POZ domain"/>
    <property type="match status" value="1"/>
</dbReference>
<dbReference type="InterPro" id="IPR000210">
    <property type="entry name" value="BTB/POZ_dom"/>
</dbReference>
<dbReference type="OrthoDB" id="409824at2759"/>
<dbReference type="PROSITE" id="PS50097">
    <property type="entry name" value="BTB"/>
    <property type="match status" value="1"/>
</dbReference>
<reference evidence="2 3" key="1">
    <citation type="journal article" date="2015" name="Genome Biol.">
        <title>Comparative genomics of Steinernema reveals deeply conserved gene regulatory networks.</title>
        <authorList>
            <person name="Dillman A.R."/>
            <person name="Macchietto M."/>
            <person name="Porter C.F."/>
            <person name="Rogers A."/>
            <person name="Williams B."/>
            <person name="Antoshechkin I."/>
            <person name="Lee M.M."/>
            <person name="Goodwin Z."/>
            <person name="Lu X."/>
            <person name="Lewis E.E."/>
            <person name="Goodrich-Blair H."/>
            <person name="Stock S.P."/>
            <person name="Adams B.J."/>
            <person name="Sternberg P.W."/>
            <person name="Mortazavi A."/>
        </authorList>
    </citation>
    <scope>NUCLEOTIDE SEQUENCE [LARGE SCALE GENOMIC DNA]</scope>
    <source>
        <strain evidence="2 3">ALL</strain>
    </source>
</reference>
<feature type="domain" description="BTB" evidence="1">
    <location>
        <begin position="137"/>
        <end position="199"/>
    </location>
</feature>
<evidence type="ECO:0000313" key="3">
    <source>
        <dbReference type="Proteomes" id="UP000298663"/>
    </source>
</evidence>
<comment type="caution">
    <text evidence="2">The sequence shown here is derived from an EMBL/GenBank/DDBJ whole genome shotgun (WGS) entry which is preliminary data.</text>
</comment>
<dbReference type="Pfam" id="PF00651">
    <property type="entry name" value="BTB"/>
    <property type="match status" value="1"/>
</dbReference>
<accession>A0A4U5LZM5</accession>
<dbReference type="CDD" id="cd18186">
    <property type="entry name" value="BTB_POZ_ZBTB_KLHL-like"/>
    <property type="match status" value="1"/>
</dbReference>
<protein>
    <recommendedName>
        <fullName evidence="1">BTB domain-containing protein</fullName>
    </recommendedName>
</protein>
<gene>
    <name evidence="2" type="ORF">L596_028870</name>
</gene>
<evidence type="ECO:0000313" key="2">
    <source>
        <dbReference type="EMBL" id="TKR61814.1"/>
    </source>
</evidence>
<dbReference type="Proteomes" id="UP000298663">
    <property type="component" value="Unassembled WGS sequence"/>
</dbReference>
<dbReference type="EMBL" id="AZBU02000011">
    <property type="protein sequence ID" value="TKR61814.1"/>
    <property type="molecule type" value="Genomic_DNA"/>
</dbReference>
<keyword evidence="3" id="KW-1185">Reference proteome</keyword>